<evidence type="ECO:0000256" key="2">
    <source>
        <dbReference type="ARBA" id="ARBA00012438"/>
    </source>
</evidence>
<evidence type="ECO:0000256" key="6">
    <source>
        <dbReference type="SAM" id="Coils"/>
    </source>
</evidence>
<dbReference type="Pfam" id="PF02518">
    <property type="entry name" value="HATPase_c"/>
    <property type="match status" value="1"/>
</dbReference>
<dbReference type="InterPro" id="IPR036890">
    <property type="entry name" value="HATPase_C_sf"/>
</dbReference>
<evidence type="ECO:0000256" key="3">
    <source>
        <dbReference type="ARBA" id="ARBA00022553"/>
    </source>
</evidence>
<dbReference type="Pfam" id="PF00512">
    <property type="entry name" value="HisKA"/>
    <property type="match status" value="1"/>
</dbReference>
<accession>A0ABN6D321</accession>
<dbReference type="SMART" id="SM00387">
    <property type="entry name" value="HATPase_c"/>
    <property type="match status" value="1"/>
</dbReference>
<dbReference type="EC" id="2.7.13.3" evidence="2"/>
<dbReference type="InterPro" id="IPR005467">
    <property type="entry name" value="His_kinase_dom"/>
</dbReference>
<dbReference type="CDD" id="cd17546">
    <property type="entry name" value="REC_hyHK_CKI1_RcsC-like"/>
    <property type="match status" value="1"/>
</dbReference>
<keyword evidence="10" id="KW-1185">Reference proteome</keyword>
<dbReference type="RefSeq" id="WP_237261847.1">
    <property type="nucleotide sequence ID" value="NZ_AP024202.1"/>
</dbReference>
<dbReference type="SUPFAM" id="SSF47384">
    <property type="entry name" value="Homodimeric domain of signal transducing histidine kinase"/>
    <property type="match status" value="1"/>
</dbReference>
<evidence type="ECO:0000313" key="10">
    <source>
        <dbReference type="Proteomes" id="UP001054820"/>
    </source>
</evidence>
<dbReference type="InterPro" id="IPR003661">
    <property type="entry name" value="HisK_dim/P_dom"/>
</dbReference>
<dbReference type="EMBL" id="AP024202">
    <property type="protein sequence ID" value="BCN94384.1"/>
    <property type="molecule type" value="Genomic_DNA"/>
</dbReference>
<dbReference type="SUPFAM" id="SSF52172">
    <property type="entry name" value="CheY-like"/>
    <property type="match status" value="1"/>
</dbReference>
<dbReference type="Gene3D" id="1.10.287.130">
    <property type="match status" value="1"/>
</dbReference>
<dbReference type="InterPro" id="IPR003594">
    <property type="entry name" value="HATPase_dom"/>
</dbReference>
<dbReference type="InterPro" id="IPR004358">
    <property type="entry name" value="Sig_transdc_His_kin-like_C"/>
</dbReference>
<dbReference type="PANTHER" id="PTHR45339">
    <property type="entry name" value="HYBRID SIGNAL TRANSDUCTION HISTIDINE KINASE J"/>
    <property type="match status" value="1"/>
</dbReference>
<evidence type="ECO:0000256" key="4">
    <source>
        <dbReference type="ARBA" id="ARBA00023012"/>
    </source>
</evidence>
<gene>
    <name evidence="9" type="ORF">THMIRHAM_21690</name>
</gene>
<feature type="modified residue" description="4-aspartylphosphate" evidence="5">
    <location>
        <position position="402"/>
    </location>
</feature>
<dbReference type="SMART" id="SM00448">
    <property type="entry name" value="REC"/>
    <property type="match status" value="1"/>
</dbReference>
<evidence type="ECO:0000313" key="9">
    <source>
        <dbReference type="EMBL" id="BCN94384.1"/>
    </source>
</evidence>
<dbReference type="PROSITE" id="PS50110">
    <property type="entry name" value="RESPONSE_REGULATORY"/>
    <property type="match status" value="1"/>
</dbReference>
<feature type="coiled-coil region" evidence="6">
    <location>
        <begin position="44"/>
        <end position="93"/>
    </location>
</feature>
<dbReference type="PANTHER" id="PTHR45339:SF1">
    <property type="entry name" value="HYBRID SIGNAL TRANSDUCTION HISTIDINE KINASE J"/>
    <property type="match status" value="1"/>
</dbReference>
<proteinExistence type="predicted"/>
<keyword evidence="4" id="KW-0902">Two-component regulatory system</keyword>
<reference evidence="9" key="1">
    <citation type="journal article" date="2022" name="Arch. Microbiol.">
        <title>Thiomicrorhabdus immobilis sp. nov., a mesophilic sulfur-oxidizing bacterium isolated from sediment of a brackish lake in northern Japan.</title>
        <authorList>
            <person name="Kojima H."/>
            <person name="Mochizuki J."/>
            <person name="Kanda M."/>
            <person name="Watanabe T."/>
            <person name="Fukui M."/>
        </authorList>
    </citation>
    <scope>NUCLEOTIDE SEQUENCE</scope>
    <source>
        <strain evidence="9">Am19</strain>
    </source>
</reference>
<dbReference type="Proteomes" id="UP001054820">
    <property type="component" value="Chromosome"/>
</dbReference>
<protein>
    <recommendedName>
        <fullName evidence="2">histidine kinase</fullName>
        <ecNumber evidence="2">2.7.13.3</ecNumber>
    </recommendedName>
</protein>
<dbReference type="Gene3D" id="3.30.565.10">
    <property type="entry name" value="Histidine kinase-like ATPase, C-terminal domain"/>
    <property type="match status" value="1"/>
</dbReference>
<sequence length="470" mass="53094">MHRLLKRQLTRIFGRDFDINTFSDEQKQFIEKVDETYAENDSERKFLENTLEINSTELNSANAEIKKQNDSLNELVEERTQSLREALIKAEQATLAKSDFLANMSHEIRTPLNGITGMIHLTLQTQLNEVQKEYLDKINSSAELLLGIINDILDFSKIEANKVELEEITFEIKQVVDNVINLTQLKAEEKAILFKIEVEDAVPALLKGDPLRIGQVLINLTNNAVKFSQSGDSVEVNISLKEQEDKQITLLCSVRDTGIGMSSEQQEKLFKPFSQTDSSTTRKYGGTGLGLAISKRLIEMMEGQIWVESQEGVGSTFYFSIPLQKGKNETLTQHHDYNESQLEEAIARLKNKKILLAEDNQVNQLVAKKLLAHYDIQVVIAENGQQALLALEKETFDGVLMDCMMPILDGYETTRQIRLQKQYASLPVIAMTANAMKHDIENVLACGMNDHIAKPVNPKTMLMTMAKWIG</sequence>
<dbReference type="SMART" id="SM00388">
    <property type="entry name" value="HisKA"/>
    <property type="match status" value="1"/>
</dbReference>
<feature type="domain" description="Response regulatory" evidence="8">
    <location>
        <begin position="353"/>
        <end position="469"/>
    </location>
</feature>
<dbReference type="InterPro" id="IPR036097">
    <property type="entry name" value="HisK_dim/P_sf"/>
</dbReference>
<dbReference type="CDD" id="cd00082">
    <property type="entry name" value="HisKA"/>
    <property type="match status" value="1"/>
</dbReference>
<comment type="catalytic activity">
    <reaction evidence="1">
        <text>ATP + protein L-histidine = ADP + protein N-phospho-L-histidine.</text>
        <dbReference type="EC" id="2.7.13.3"/>
    </reaction>
</comment>
<dbReference type="InterPro" id="IPR011006">
    <property type="entry name" value="CheY-like_superfamily"/>
</dbReference>
<evidence type="ECO:0000256" key="5">
    <source>
        <dbReference type="PROSITE-ProRule" id="PRU00169"/>
    </source>
</evidence>
<dbReference type="InterPro" id="IPR001789">
    <property type="entry name" value="Sig_transdc_resp-reg_receiver"/>
</dbReference>
<dbReference type="PROSITE" id="PS50109">
    <property type="entry name" value="HIS_KIN"/>
    <property type="match status" value="1"/>
</dbReference>
<evidence type="ECO:0000259" key="8">
    <source>
        <dbReference type="PROSITE" id="PS50110"/>
    </source>
</evidence>
<keyword evidence="6" id="KW-0175">Coiled coil</keyword>
<feature type="domain" description="Histidine kinase" evidence="7">
    <location>
        <begin position="103"/>
        <end position="325"/>
    </location>
</feature>
<name>A0ABN6D321_9GAMM</name>
<dbReference type="PRINTS" id="PR00344">
    <property type="entry name" value="BCTRLSENSOR"/>
</dbReference>
<dbReference type="Pfam" id="PF00072">
    <property type="entry name" value="Response_reg"/>
    <property type="match status" value="1"/>
</dbReference>
<evidence type="ECO:0000259" key="7">
    <source>
        <dbReference type="PROSITE" id="PS50109"/>
    </source>
</evidence>
<evidence type="ECO:0000256" key="1">
    <source>
        <dbReference type="ARBA" id="ARBA00000085"/>
    </source>
</evidence>
<dbReference type="Gene3D" id="3.40.50.2300">
    <property type="match status" value="1"/>
</dbReference>
<dbReference type="SUPFAM" id="SSF55874">
    <property type="entry name" value="ATPase domain of HSP90 chaperone/DNA topoisomerase II/histidine kinase"/>
    <property type="match status" value="1"/>
</dbReference>
<keyword evidence="3 5" id="KW-0597">Phosphoprotein</keyword>
<dbReference type="CDD" id="cd16922">
    <property type="entry name" value="HATPase_EvgS-ArcB-TorS-like"/>
    <property type="match status" value="1"/>
</dbReference>
<organism evidence="9 10">
    <name type="scientific">Thiomicrorhabdus immobilis</name>
    <dbReference type="NCBI Taxonomy" id="2791037"/>
    <lineage>
        <taxon>Bacteria</taxon>
        <taxon>Pseudomonadati</taxon>
        <taxon>Pseudomonadota</taxon>
        <taxon>Gammaproteobacteria</taxon>
        <taxon>Thiotrichales</taxon>
        <taxon>Piscirickettsiaceae</taxon>
        <taxon>Thiomicrorhabdus</taxon>
    </lineage>
</organism>